<dbReference type="SUPFAM" id="SSF52540">
    <property type="entry name" value="P-loop containing nucleoside triphosphate hydrolases"/>
    <property type="match status" value="1"/>
</dbReference>
<gene>
    <name evidence="3" type="ORF">NTEN_LOCUS16925</name>
</gene>
<dbReference type="GO" id="GO:0030286">
    <property type="term" value="C:dynein complex"/>
    <property type="evidence" value="ECO:0007669"/>
    <property type="project" value="InterPro"/>
</dbReference>
<dbReference type="InterPro" id="IPR026983">
    <property type="entry name" value="DHC"/>
</dbReference>
<keyword evidence="4" id="KW-1185">Reference proteome</keyword>
<evidence type="ECO:0000313" key="3">
    <source>
        <dbReference type="EMBL" id="CAB0012140.1"/>
    </source>
</evidence>
<evidence type="ECO:0008006" key="5">
    <source>
        <dbReference type="Google" id="ProtNLM"/>
    </source>
</evidence>
<dbReference type="FunFam" id="1.20.920.30:FF:000002">
    <property type="entry name" value="Dynein axonemal heavy chain 3"/>
    <property type="match status" value="1"/>
</dbReference>
<accession>A0A6H5H950</accession>
<dbReference type="Pfam" id="PF12777">
    <property type="entry name" value="MT"/>
    <property type="match status" value="1"/>
</dbReference>
<organism evidence="3 4">
    <name type="scientific">Nesidiocoris tenuis</name>
    <dbReference type="NCBI Taxonomy" id="355587"/>
    <lineage>
        <taxon>Eukaryota</taxon>
        <taxon>Metazoa</taxon>
        <taxon>Ecdysozoa</taxon>
        <taxon>Arthropoda</taxon>
        <taxon>Hexapoda</taxon>
        <taxon>Insecta</taxon>
        <taxon>Pterygota</taxon>
        <taxon>Neoptera</taxon>
        <taxon>Paraneoptera</taxon>
        <taxon>Hemiptera</taxon>
        <taxon>Heteroptera</taxon>
        <taxon>Panheteroptera</taxon>
        <taxon>Cimicomorpha</taxon>
        <taxon>Miridae</taxon>
        <taxon>Dicyphina</taxon>
        <taxon>Nesidiocoris</taxon>
    </lineage>
</organism>
<dbReference type="Pfam" id="PF12775">
    <property type="entry name" value="AAA_7"/>
    <property type="match status" value="1"/>
</dbReference>
<dbReference type="InterPro" id="IPR041589">
    <property type="entry name" value="DNAH3_AAA_lid_1"/>
</dbReference>
<dbReference type="GO" id="GO:0045505">
    <property type="term" value="F:dynein intermediate chain binding"/>
    <property type="evidence" value="ECO:0007669"/>
    <property type="project" value="InterPro"/>
</dbReference>
<evidence type="ECO:0000259" key="1">
    <source>
        <dbReference type="Pfam" id="PF12777"/>
    </source>
</evidence>
<evidence type="ECO:0000259" key="2">
    <source>
        <dbReference type="Pfam" id="PF17857"/>
    </source>
</evidence>
<proteinExistence type="predicted"/>
<feature type="domain" description="Dynein heavy chain coiled coil stalk" evidence="1">
    <location>
        <begin position="313"/>
        <end position="525"/>
    </location>
</feature>
<dbReference type="AlphaFoldDB" id="A0A6H5H950"/>
<protein>
    <recommendedName>
        <fullName evidence="5">Dynein heavy chain coiled coil stalk domain-containing protein</fullName>
    </recommendedName>
</protein>
<dbReference type="PANTHER" id="PTHR22878:SF68">
    <property type="entry name" value="DYNEIN HEAVY CHAIN 6, AXONEMAL-LIKE"/>
    <property type="match status" value="1"/>
</dbReference>
<name>A0A6H5H950_9HEMI</name>
<dbReference type="GO" id="GO:0007018">
    <property type="term" value="P:microtubule-based movement"/>
    <property type="evidence" value="ECO:0007669"/>
    <property type="project" value="InterPro"/>
</dbReference>
<dbReference type="InterPro" id="IPR027417">
    <property type="entry name" value="P-loop_NTPase"/>
</dbReference>
<sequence>MSLEGEETGQEVCLWQRAALESRPEAMWATAPGVGKSAIAKEVLNELARSELWIPNALTFSAQTSSTKTQEMIEGKLEKKKRAVLGAPMGKRVVVFIDDVNMPRPEVYGAQPPIELLSGPPFIFHVQTPAESEKRLNFEEKSSSEEDRVSSGSSVMEALPGAILQGFLDSFIASIQSLCDGLVLAAITIYKRLAQDLLPIPAKSHYVFNLRDLSKCVQGILQASTDSIRSPHDMLRLFFHENLRVYHDRLVDTDDKSYFYRLLSSTCANVFHDPVLELPAKGPITLPPLLFGDFLNQQPVGSRIYQEISNVQKLKNVLEKLFETNELVSVMQKQIVTMEPELREKSKATEQLMVSVAKEKTAADEVKQVVLVDEAAAKKIAAECQLLADDAQKELDQAMPAMEAAVKALEALNKNDINEIRVFNKPPHLVKYTLEAVCLLLGAKQDWASAKVVLGDGNFLKKLQDYDKNHISDVLLKKMKAFIDNPDFVPEVVATQSKACKSLCMWVRAIDSYAKVYRVVEPKRKKSTPPE</sequence>
<dbReference type="Gene3D" id="1.20.920.30">
    <property type="match status" value="1"/>
</dbReference>
<dbReference type="Gene3D" id="1.20.920.20">
    <property type="match status" value="1"/>
</dbReference>
<dbReference type="OrthoDB" id="424310at2759"/>
<dbReference type="InterPro" id="IPR024743">
    <property type="entry name" value="Dynein_HC_stalk"/>
</dbReference>
<feature type="domain" description="Dynein heavy chain 3 AAA+ lid" evidence="2">
    <location>
        <begin position="182"/>
        <end position="273"/>
    </location>
</feature>
<dbReference type="EMBL" id="CADCXU010025013">
    <property type="protein sequence ID" value="CAB0012140.1"/>
    <property type="molecule type" value="Genomic_DNA"/>
</dbReference>
<dbReference type="Gene3D" id="3.40.50.300">
    <property type="entry name" value="P-loop containing nucleotide triphosphate hydrolases"/>
    <property type="match status" value="1"/>
</dbReference>
<evidence type="ECO:0000313" key="4">
    <source>
        <dbReference type="Proteomes" id="UP000479000"/>
    </source>
</evidence>
<dbReference type="Proteomes" id="UP000479000">
    <property type="component" value="Unassembled WGS sequence"/>
</dbReference>
<reference evidence="3 4" key="1">
    <citation type="submission" date="2020-02" db="EMBL/GenBank/DDBJ databases">
        <authorList>
            <person name="Ferguson B K."/>
        </authorList>
    </citation>
    <scope>NUCLEOTIDE SEQUENCE [LARGE SCALE GENOMIC DNA]</scope>
</reference>
<dbReference type="Pfam" id="PF17857">
    <property type="entry name" value="AAA_lid_1"/>
    <property type="match status" value="1"/>
</dbReference>
<dbReference type="GO" id="GO:0051959">
    <property type="term" value="F:dynein light intermediate chain binding"/>
    <property type="evidence" value="ECO:0007669"/>
    <property type="project" value="InterPro"/>
</dbReference>
<dbReference type="PANTHER" id="PTHR22878">
    <property type="entry name" value="DYNEIN HEAVY CHAIN 6, AXONEMAL-LIKE-RELATED"/>
    <property type="match status" value="1"/>
</dbReference>